<proteinExistence type="predicted"/>
<dbReference type="AlphaFoldDB" id="A0A2T9YBF9"/>
<gene>
    <name evidence="1" type="ORF">BB561_005208</name>
</gene>
<name>A0A2T9YBF9_9FUNG</name>
<protein>
    <submittedName>
        <fullName evidence="1">Uncharacterized protein</fullName>
    </submittedName>
</protein>
<sequence>MSNCKSDVKVLNQFLEKGLICSLGQNRCFANIIQVNGTQIITQTPFSTYKLQTPKGDQLNSLYHHSRLIPAYNLNNDFSKLWTRNGLRNKRTQ</sequence>
<dbReference type="Proteomes" id="UP000245383">
    <property type="component" value="Unassembled WGS sequence"/>
</dbReference>
<reference evidence="1 2" key="1">
    <citation type="journal article" date="2018" name="MBio">
        <title>Comparative Genomics Reveals the Core Gene Toolbox for the Fungus-Insect Symbiosis.</title>
        <authorList>
            <person name="Wang Y."/>
            <person name="Stata M."/>
            <person name="Wang W."/>
            <person name="Stajich J.E."/>
            <person name="White M.M."/>
            <person name="Moncalvo J.M."/>
        </authorList>
    </citation>
    <scope>NUCLEOTIDE SEQUENCE [LARGE SCALE GENOMIC DNA]</scope>
    <source>
        <strain evidence="1 2">SWE-8-4</strain>
    </source>
</reference>
<dbReference type="EMBL" id="MBFR01000303">
    <property type="protein sequence ID" value="PVU89678.1"/>
    <property type="molecule type" value="Genomic_DNA"/>
</dbReference>
<comment type="caution">
    <text evidence="1">The sequence shown here is derived from an EMBL/GenBank/DDBJ whole genome shotgun (WGS) entry which is preliminary data.</text>
</comment>
<evidence type="ECO:0000313" key="1">
    <source>
        <dbReference type="EMBL" id="PVU89678.1"/>
    </source>
</evidence>
<organism evidence="1 2">
    <name type="scientific">Smittium simulii</name>
    <dbReference type="NCBI Taxonomy" id="133385"/>
    <lineage>
        <taxon>Eukaryota</taxon>
        <taxon>Fungi</taxon>
        <taxon>Fungi incertae sedis</taxon>
        <taxon>Zoopagomycota</taxon>
        <taxon>Kickxellomycotina</taxon>
        <taxon>Harpellomycetes</taxon>
        <taxon>Harpellales</taxon>
        <taxon>Legeriomycetaceae</taxon>
        <taxon>Smittium</taxon>
    </lineage>
</organism>
<evidence type="ECO:0000313" key="2">
    <source>
        <dbReference type="Proteomes" id="UP000245383"/>
    </source>
</evidence>
<keyword evidence="2" id="KW-1185">Reference proteome</keyword>
<accession>A0A2T9YBF9</accession>